<dbReference type="EMBL" id="JADBJN010000002">
    <property type="protein sequence ID" value="KAG5674291.1"/>
    <property type="molecule type" value="Genomic_DNA"/>
</dbReference>
<keyword evidence="3" id="KW-1185">Reference proteome</keyword>
<dbReference type="AlphaFoldDB" id="A0A9J6BXL6"/>
<gene>
    <name evidence="2" type="ORF">PVAND_004269</name>
</gene>
<sequence length="299" mass="34375">MATPTKTKEDELVTQRNTKTLRSPVNQTHYKRMRSHGDETEFNDNKTLTFGEMKGYVDALSEQLSNNHKKDIEENVTNSLTIITNQLSQLTNRIQSIENSITSLDERVSAVERLSSQNTIANERKIMSNMIKQGKIENVMEITGIYTSRIQAEPNLKQLAVNTIQSFNIPIETEDIVKVSKREIEFTHKSGKTQKETKLLVTFADMDKKIEVMKHKSRIKENVNIFFNIALTPLNSYLMRKAKAMLKGRNIRVTFRDNAIKIKKLDGNDITLVDEDDLKVLENYVASFRNTIDNNMETE</sequence>
<reference evidence="2" key="1">
    <citation type="submission" date="2021-03" db="EMBL/GenBank/DDBJ databases">
        <title>Chromosome level genome of the anhydrobiotic midge Polypedilum vanderplanki.</title>
        <authorList>
            <person name="Yoshida Y."/>
            <person name="Kikawada T."/>
            <person name="Gusev O."/>
        </authorList>
    </citation>
    <scope>NUCLEOTIDE SEQUENCE</scope>
    <source>
        <strain evidence="2">NIAS01</strain>
        <tissue evidence="2">Whole body or cell culture</tissue>
    </source>
</reference>
<accession>A0A9J6BXL6</accession>
<name>A0A9J6BXL6_POLVA</name>
<feature type="coiled-coil region" evidence="1">
    <location>
        <begin position="80"/>
        <end position="114"/>
    </location>
</feature>
<protein>
    <submittedName>
        <fullName evidence="2">Uncharacterized protein</fullName>
    </submittedName>
</protein>
<keyword evidence="1" id="KW-0175">Coiled coil</keyword>
<comment type="caution">
    <text evidence="2">The sequence shown here is derived from an EMBL/GenBank/DDBJ whole genome shotgun (WGS) entry which is preliminary data.</text>
</comment>
<organism evidence="2 3">
    <name type="scientific">Polypedilum vanderplanki</name>
    <name type="common">Sleeping chironomid midge</name>
    <dbReference type="NCBI Taxonomy" id="319348"/>
    <lineage>
        <taxon>Eukaryota</taxon>
        <taxon>Metazoa</taxon>
        <taxon>Ecdysozoa</taxon>
        <taxon>Arthropoda</taxon>
        <taxon>Hexapoda</taxon>
        <taxon>Insecta</taxon>
        <taxon>Pterygota</taxon>
        <taxon>Neoptera</taxon>
        <taxon>Endopterygota</taxon>
        <taxon>Diptera</taxon>
        <taxon>Nematocera</taxon>
        <taxon>Chironomoidea</taxon>
        <taxon>Chironomidae</taxon>
        <taxon>Chironominae</taxon>
        <taxon>Polypedilum</taxon>
        <taxon>Polypedilum</taxon>
    </lineage>
</organism>
<dbReference type="Proteomes" id="UP001107558">
    <property type="component" value="Chromosome 2"/>
</dbReference>
<dbReference type="Gene3D" id="1.20.5.340">
    <property type="match status" value="1"/>
</dbReference>
<evidence type="ECO:0000256" key="1">
    <source>
        <dbReference type="SAM" id="Coils"/>
    </source>
</evidence>
<proteinExistence type="predicted"/>
<evidence type="ECO:0000313" key="3">
    <source>
        <dbReference type="Proteomes" id="UP001107558"/>
    </source>
</evidence>
<dbReference type="OrthoDB" id="7479450at2759"/>
<evidence type="ECO:0000313" key="2">
    <source>
        <dbReference type="EMBL" id="KAG5674291.1"/>
    </source>
</evidence>